<dbReference type="InterPro" id="IPR035979">
    <property type="entry name" value="RBD_domain_sf"/>
</dbReference>
<dbReference type="OrthoDB" id="6019873at2759"/>
<sequence>EKRDISVNIIGGLSFETTEESLRNYYEPWGKLTDCAKVDAAMAAKSHSIDGRVIEPKYAIAREESGKPGTHKIPKNISLEITARTMEKLMSFEIITDRQCGKKGGISSLERKEALAIPYHQWSEVRKALSRQETQEVQSSRSGRGDFEGFVQRQ</sequence>
<dbReference type="Proteomes" id="UP000437017">
    <property type="component" value="Unassembled WGS sequence"/>
</dbReference>
<protein>
    <recommendedName>
        <fullName evidence="5">RRM domain-containing protein</fullName>
    </recommendedName>
</protein>
<dbReference type="AlphaFoldDB" id="A0A643BL13"/>
<comment type="caution">
    <text evidence="3">The sequence shown here is derived from an EMBL/GenBank/DDBJ whole genome shotgun (WGS) entry which is preliminary data.</text>
</comment>
<keyword evidence="4" id="KW-1185">Reference proteome</keyword>
<dbReference type="PANTHER" id="PTHR48026">
    <property type="entry name" value="HOMOLOGOUS TO DROSOPHILA SQD (SQUID) PROTEIN"/>
    <property type="match status" value="1"/>
</dbReference>
<evidence type="ECO:0000313" key="4">
    <source>
        <dbReference type="Proteomes" id="UP000437017"/>
    </source>
</evidence>
<evidence type="ECO:0000256" key="2">
    <source>
        <dbReference type="SAM" id="MobiDB-lite"/>
    </source>
</evidence>
<feature type="compositionally biased region" description="Polar residues" evidence="2">
    <location>
        <begin position="131"/>
        <end position="142"/>
    </location>
</feature>
<dbReference type="GO" id="GO:0071013">
    <property type="term" value="C:catalytic step 2 spliceosome"/>
    <property type="evidence" value="ECO:0007669"/>
    <property type="project" value="TreeGrafter"/>
</dbReference>
<organism evidence="3 4">
    <name type="scientific">Balaenoptera physalus</name>
    <name type="common">Fin whale</name>
    <name type="synonym">Balaena physalus</name>
    <dbReference type="NCBI Taxonomy" id="9770"/>
    <lineage>
        <taxon>Eukaryota</taxon>
        <taxon>Metazoa</taxon>
        <taxon>Chordata</taxon>
        <taxon>Craniata</taxon>
        <taxon>Vertebrata</taxon>
        <taxon>Euteleostomi</taxon>
        <taxon>Mammalia</taxon>
        <taxon>Eutheria</taxon>
        <taxon>Laurasiatheria</taxon>
        <taxon>Artiodactyla</taxon>
        <taxon>Whippomorpha</taxon>
        <taxon>Cetacea</taxon>
        <taxon>Mysticeti</taxon>
        <taxon>Balaenopteridae</taxon>
        <taxon>Balaenoptera</taxon>
    </lineage>
</organism>
<dbReference type="PANTHER" id="PTHR48026:SF13">
    <property type="entry name" value="HETEROGENEOUS NUCLEAR RIBONUCLEOPROTEINS A2_B1"/>
    <property type="match status" value="1"/>
</dbReference>
<dbReference type="EMBL" id="SGJD01013644">
    <property type="protein sequence ID" value="KAB0388661.1"/>
    <property type="molecule type" value="Genomic_DNA"/>
</dbReference>
<proteinExistence type="predicted"/>
<evidence type="ECO:0000256" key="1">
    <source>
        <dbReference type="ARBA" id="ARBA00022884"/>
    </source>
</evidence>
<accession>A0A643BL13</accession>
<feature type="region of interest" description="Disordered" evidence="2">
    <location>
        <begin position="130"/>
        <end position="154"/>
    </location>
</feature>
<evidence type="ECO:0000313" key="3">
    <source>
        <dbReference type="EMBL" id="KAB0388661.1"/>
    </source>
</evidence>
<dbReference type="GO" id="GO:0051028">
    <property type="term" value="P:mRNA transport"/>
    <property type="evidence" value="ECO:0007669"/>
    <property type="project" value="TreeGrafter"/>
</dbReference>
<feature type="non-terminal residue" evidence="3">
    <location>
        <position position="1"/>
    </location>
</feature>
<evidence type="ECO:0008006" key="5">
    <source>
        <dbReference type="Google" id="ProtNLM"/>
    </source>
</evidence>
<dbReference type="SUPFAM" id="SSF54928">
    <property type="entry name" value="RNA-binding domain, RBD"/>
    <property type="match status" value="1"/>
</dbReference>
<dbReference type="GO" id="GO:0003730">
    <property type="term" value="F:mRNA 3'-UTR binding"/>
    <property type="evidence" value="ECO:0007669"/>
    <property type="project" value="TreeGrafter"/>
</dbReference>
<reference evidence="3 4" key="1">
    <citation type="journal article" date="2019" name="PLoS ONE">
        <title>Genomic analyses reveal an absence of contemporary introgressive admixture between fin whales and blue whales, despite known hybrids.</title>
        <authorList>
            <person name="Westbury M.V."/>
            <person name="Petersen B."/>
            <person name="Lorenzen E.D."/>
        </authorList>
    </citation>
    <scope>NUCLEOTIDE SEQUENCE [LARGE SCALE GENOMIC DNA]</scope>
    <source>
        <strain evidence="3">FinWhale-01</strain>
    </source>
</reference>
<gene>
    <name evidence="3" type="ORF">E2I00_010939</name>
</gene>
<name>A0A643BL13_BALPH</name>
<dbReference type="GO" id="GO:0000398">
    <property type="term" value="P:mRNA splicing, via spliceosome"/>
    <property type="evidence" value="ECO:0007669"/>
    <property type="project" value="TreeGrafter"/>
</dbReference>
<keyword evidence="1" id="KW-0694">RNA-binding</keyword>
<dbReference type="GO" id="GO:0043047">
    <property type="term" value="F:single-stranded telomeric DNA binding"/>
    <property type="evidence" value="ECO:0007669"/>
    <property type="project" value="TreeGrafter"/>
</dbReference>